<dbReference type="OrthoDB" id="9777673at2"/>
<dbReference type="Proteomes" id="UP000002208">
    <property type="component" value="Plasmid 1"/>
</dbReference>
<dbReference type="RefSeq" id="WP_012694668.1">
    <property type="nucleotide sequence ID" value="NC_012527.1"/>
</dbReference>
<dbReference type="GO" id="GO:0016787">
    <property type="term" value="F:hydrolase activity"/>
    <property type="evidence" value="ECO:0007669"/>
    <property type="project" value="UniProtKB-KW"/>
</dbReference>
<sequence>MDIVDAQVHFNLLGSLESGMAAMDAAGVNALLYDEYWSFDSQNRILPGYELPGGAFRQVFPLAEEAALRYPERFAYLVRFDRHDPELDALIATIRTMPQRKALRIVPWTPEGFHQFAEGADEPIFAAAQRHGVPVFVLLPGRTRLLHRYLHAFPDVPVIVDHCGVTLAPGRLHDDRVSGFDDVLALAQFPNVALKWSHAPRLSAGDYPYADVLAMLLRVVAAFGPQRVMWGSDHTQSKDHHSWAESLYYIRDTPELSDEEKGWILGRSLRSVLQWPAPSGASFGTP</sequence>
<reference evidence="3 4" key="1">
    <citation type="journal article" date="2009" name="PLoS Genet.">
        <title>Alliance of proteomics and genomics to unravel the specificities of Sahara bacterium Deinococcus deserti.</title>
        <authorList>
            <person name="de Groot A."/>
            <person name="Dulermo R."/>
            <person name="Ortet P."/>
            <person name="Blanchard L."/>
            <person name="Guerin P."/>
            <person name="Fernandez B."/>
            <person name="Vacherie B."/>
            <person name="Dossat C."/>
            <person name="Jolivet E."/>
            <person name="Siguier P."/>
            <person name="Chandler M."/>
            <person name="Barakat M."/>
            <person name="Dedieu A."/>
            <person name="Barbe V."/>
            <person name="Heulin T."/>
            <person name="Sommer S."/>
            <person name="Achouak W."/>
            <person name="Armengaud J."/>
        </authorList>
    </citation>
    <scope>NUCLEOTIDE SEQUENCE [LARGE SCALE GENOMIC DNA]</scope>
    <source>
        <strain evidence="4">DSM 17065 / CIP 109153 / LMG 22923 / VCD115</strain>
        <plasmid evidence="4">pDeide1</plasmid>
    </source>
</reference>
<dbReference type="AlphaFoldDB" id="C1D2A6"/>
<geneLocation type="plasmid" evidence="4">
    <name>pDeide1</name>
</geneLocation>
<keyword evidence="3" id="KW-0614">Plasmid</keyword>
<dbReference type="InterPro" id="IPR032465">
    <property type="entry name" value="ACMSD"/>
</dbReference>
<accession>C1D2A6</accession>
<proteinExistence type="predicted"/>
<keyword evidence="4" id="KW-1185">Reference proteome</keyword>
<dbReference type="InterPro" id="IPR006680">
    <property type="entry name" value="Amidohydro-rel"/>
</dbReference>
<keyword evidence="3" id="KW-0378">Hydrolase</keyword>
<organism evidence="3 4">
    <name type="scientific">Deinococcus deserti (strain DSM 17065 / CIP 109153 / LMG 22923 / VCD115)</name>
    <dbReference type="NCBI Taxonomy" id="546414"/>
    <lineage>
        <taxon>Bacteria</taxon>
        <taxon>Thermotogati</taxon>
        <taxon>Deinococcota</taxon>
        <taxon>Deinococci</taxon>
        <taxon>Deinococcales</taxon>
        <taxon>Deinococcaceae</taxon>
        <taxon>Deinococcus</taxon>
    </lineage>
</organism>
<dbReference type="PANTHER" id="PTHR21240:SF19">
    <property type="entry name" value="CATALYTIC_ HYDROLASE"/>
    <property type="match status" value="1"/>
</dbReference>
<dbReference type="KEGG" id="ddr:Deide_1p01123"/>
<dbReference type="HOGENOM" id="CLU_044590_2_2_0"/>
<dbReference type="SUPFAM" id="SSF51556">
    <property type="entry name" value="Metallo-dependent hydrolases"/>
    <property type="match status" value="1"/>
</dbReference>
<dbReference type="Gene3D" id="3.20.20.140">
    <property type="entry name" value="Metal-dependent hydrolases"/>
    <property type="match status" value="1"/>
</dbReference>
<dbReference type="EMBL" id="CP001115">
    <property type="protein sequence ID" value="ACO47545.1"/>
    <property type="molecule type" value="Genomic_DNA"/>
</dbReference>
<evidence type="ECO:0000259" key="2">
    <source>
        <dbReference type="Pfam" id="PF04909"/>
    </source>
</evidence>
<dbReference type="InterPro" id="IPR032466">
    <property type="entry name" value="Metal_Hydrolase"/>
</dbReference>
<protein>
    <submittedName>
        <fullName evidence="3">Putative amidohydrolase</fullName>
    </submittedName>
</protein>
<feature type="domain" description="Amidohydrolase-related" evidence="2">
    <location>
        <begin position="66"/>
        <end position="266"/>
    </location>
</feature>
<dbReference type="GO" id="GO:0016831">
    <property type="term" value="F:carboxy-lyase activity"/>
    <property type="evidence" value="ECO:0007669"/>
    <property type="project" value="InterPro"/>
</dbReference>
<evidence type="ECO:0000313" key="3">
    <source>
        <dbReference type="EMBL" id="ACO47545.1"/>
    </source>
</evidence>
<evidence type="ECO:0000313" key="4">
    <source>
        <dbReference type="Proteomes" id="UP000002208"/>
    </source>
</evidence>
<evidence type="ECO:0000256" key="1">
    <source>
        <dbReference type="ARBA" id="ARBA00023239"/>
    </source>
</evidence>
<name>C1D2A6_DEIDV</name>
<gene>
    <name evidence="3" type="ordered locus">Deide_1p01123</name>
</gene>
<keyword evidence="1" id="KW-0456">Lyase</keyword>
<dbReference type="PANTHER" id="PTHR21240">
    <property type="entry name" value="2-AMINO-3-CARBOXYLMUCONATE-6-SEMIALDEHYDE DECARBOXYLASE"/>
    <property type="match status" value="1"/>
</dbReference>
<dbReference type="Pfam" id="PF04909">
    <property type="entry name" value="Amidohydro_2"/>
    <property type="match status" value="1"/>
</dbReference>